<comment type="caution">
    <text evidence="5">The sequence shown here is derived from an EMBL/GenBank/DDBJ whole genome shotgun (WGS) entry which is preliminary data.</text>
</comment>
<comment type="similarity">
    <text evidence="4">Belongs to the HepT RNase toxin family.</text>
</comment>
<sequence>MSPIEKEIIRRKLLIIAENLKALESIKNMTREEYISDIYKRKAAERLLQELIEAAIDINSHLIVQTGNATPDDYYESFIKVGELKIISADLAEKLAPSAGLRNRLVHEYDLLDHSLVLEAVKMAEELYPEYIKEIETFISGRI</sequence>
<keyword evidence="6" id="KW-1185">Reference proteome</keyword>
<keyword evidence="2" id="KW-0540">Nuclease</keyword>
<dbReference type="PANTHER" id="PTHR33397:SF3">
    <property type="entry name" value="MRNA NUCLEASE HEPT"/>
    <property type="match status" value="1"/>
</dbReference>
<dbReference type="EMBL" id="BAFN01000002">
    <property type="protein sequence ID" value="GAN35374.1"/>
    <property type="molecule type" value="Genomic_DNA"/>
</dbReference>
<evidence type="ECO:0000313" key="5">
    <source>
        <dbReference type="EMBL" id="GAN35374.1"/>
    </source>
</evidence>
<dbReference type="InterPro" id="IPR052379">
    <property type="entry name" value="Type_VII_TA_RNase"/>
</dbReference>
<evidence type="ECO:0000313" key="6">
    <source>
        <dbReference type="Proteomes" id="UP000032309"/>
    </source>
</evidence>
<dbReference type="NCBIfam" id="NF047751">
    <property type="entry name" value="HepT_toxin"/>
    <property type="match status" value="1"/>
</dbReference>
<dbReference type="Gene3D" id="1.20.120.580">
    <property type="entry name" value="bsu32300-like"/>
    <property type="match status" value="1"/>
</dbReference>
<proteinExistence type="inferred from homology"/>
<evidence type="ECO:0000256" key="1">
    <source>
        <dbReference type="ARBA" id="ARBA00022649"/>
    </source>
</evidence>
<dbReference type="PANTHER" id="PTHR33397">
    <property type="entry name" value="UPF0331 PROTEIN YUTE"/>
    <property type="match status" value="1"/>
</dbReference>
<dbReference type="Proteomes" id="UP000032309">
    <property type="component" value="Unassembled WGS sequence"/>
</dbReference>
<dbReference type="InterPro" id="IPR008201">
    <property type="entry name" value="HepT-like"/>
</dbReference>
<evidence type="ECO:0000256" key="2">
    <source>
        <dbReference type="ARBA" id="ARBA00022722"/>
    </source>
</evidence>
<evidence type="ECO:0000256" key="4">
    <source>
        <dbReference type="ARBA" id="ARBA00024207"/>
    </source>
</evidence>
<evidence type="ECO:0000256" key="3">
    <source>
        <dbReference type="ARBA" id="ARBA00022801"/>
    </source>
</evidence>
<dbReference type="Pfam" id="PF01934">
    <property type="entry name" value="HepT-like"/>
    <property type="match status" value="1"/>
</dbReference>
<protein>
    <submittedName>
        <fullName evidence="5">Uncharacterized conserved protein</fullName>
    </submittedName>
</protein>
<accession>A0ABQ0K2Q3</accession>
<gene>
    <name evidence="5" type="ORF">BROSI_B0012</name>
</gene>
<name>A0ABQ0K2Q3_9BACT</name>
<keyword evidence="1" id="KW-1277">Toxin-antitoxin system</keyword>
<dbReference type="RefSeq" id="WP_052565979.1">
    <property type="nucleotide sequence ID" value="NZ_BAFN01000002.1"/>
</dbReference>
<keyword evidence="3" id="KW-0378">Hydrolase</keyword>
<organism evidence="5 6">
    <name type="scientific">Candidatus Brocadia sinica JPN1</name>
    <dbReference type="NCBI Taxonomy" id="1197129"/>
    <lineage>
        <taxon>Bacteria</taxon>
        <taxon>Pseudomonadati</taxon>
        <taxon>Planctomycetota</taxon>
        <taxon>Candidatus Brocadiia</taxon>
        <taxon>Candidatus Brocadiales</taxon>
        <taxon>Candidatus Brocadiaceae</taxon>
        <taxon>Candidatus Brocadia</taxon>
    </lineage>
</organism>
<reference evidence="6" key="1">
    <citation type="journal article" date="2015" name="Genome Announc.">
        <title>Draft Genome Sequence of an Anaerobic Ammonium-Oxidizing Bacterium, "Candidatus Brocadia sinica".</title>
        <authorList>
            <person name="Oshiki M."/>
            <person name="Shinyako-Hata K."/>
            <person name="Satoh H."/>
            <person name="Okabe S."/>
        </authorList>
    </citation>
    <scope>NUCLEOTIDE SEQUENCE [LARGE SCALE GENOMIC DNA]</scope>
    <source>
        <strain evidence="6">JPN1</strain>
    </source>
</reference>
<dbReference type="InterPro" id="IPR037038">
    <property type="entry name" value="HepT-like_sf"/>
</dbReference>